<protein>
    <recommendedName>
        <fullName evidence="3">Vitamin B12 dependent methionine synthase, activation domain</fullName>
    </recommendedName>
</protein>
<evidence type="ECO:0008006" key="3">
    <source>
        <dbReference type="Google" id="ProtNLM"/>
    </source>
</evidence>
<keyword evidence="2" id="KW-1185">Reference proteome</keyword>
<dbReference type="OrthoDB" id="5422674at2"/>
<name>A0A1G5AWD9_9BACT</name>
<dbReference type="STRING" id="419481.SAMN05216233_101488"/>
<proteinExistence type="predicted"/>
<organism evidence="1 2">
    <name type="scientific">Desulfoluna spongiiphila</name>
    <dbReference type="NCBI Taxonomy" id="419481"/>
    <lineage>
        <taxon>Bacteria</taxon>
        <taxon>Pseudomonadati</taxon>
        <taxon>Thermodesulfobacteriota</taxon>
        <taxon>Desulfobacteria</taxon>
        <taxon>Desulfobacterales</taxon>
        <taxon>Desulfolunaceae</taxon>
        <taxon>Desulfoluna</taxon>
    </lineage>
</organism>
<evidence type="ECO:0000313" key="2">
    <source>
        <dbReference type="Proteomes" id="UP000198870"/>
    </source>
</evidence>
<dbReference type="SUPFAM" id="SSF56507">
    <property type="entry name" value="Methionine synthase activation domain-like"/>
    <property type="match status" value="1"/>
</dbReference>
<dbReference type="Gene3D" id="3.40.109.40">
    <property type="match status" value="1"/>
</dbReference>
<evidence type="ECO:0000313" key="1">
    <source>
        <dbReference type="EMBL" id="SCX82154.1"/>
    </source>
</evidence>
<reference evidence="1 2" key="1">
    <citation type="submission" date="2016-10" db="EMBL/GenBank/DDBJ databases">
        <authorList>
            <person name="de Groot N.N."/>
        </authorList>
    </citation>
    <scope>NUCLEOTIDE SEQUENCE [LARGE SCALE GENOMIC DNA]</scope>
    <source>
        <strain evidence="1 2">AA1</strain>
    </source>
</reference>
<dbReference type="EMBL" id="FMUX01000001">
    <property type="protein sequence ID" value="SCX82154.1"/>
    <property type="molecule type" value="Genomic_DNA"/>
</dbReference>
<dbReference type="AlphaFoldDB" id="A0A1G5AWD9"/>
<dbReference type="GO" id="GO:0008705">
    <property type="term" value="F:methionine synthase activity"/>
    <property type="evidence" value="ECO:0007669"/>
    <property type="project" value="InterPro"/>
</dbReference>
<dbReference type="RefSeq" id="WP_092207825.1">
    <property type="nucleotide sequence ID" value="NZ_FMUX01000001.1"/>
</dbReference>
<sequence>MGNTGRILTIDARITPEEVLALAAPAWASQPDAPAVAGTIAEEMNRIIRPEALFQWFELTEVQAEEIVATEPVSGTTARLTTGGFSPYFHRASRFLAAIYTLGPKVDTLLHRVMAEGLEMEAHFVNMGSLAALTRTASVLTRLAENRAKKEGVGVSPPLSPGSIEGWELESQHELCALFPIDSIGITQGDDAILSPMNTLSVVIAIGPGFTDTRAGSPCRLCRMGGSCTLTCSNHKATLTHRKAG</sequence>
<gene>
    <name evidence="1" type="ORF">SAMN05216233_101488</name>
</gene>
<accession>A0A1G5AWD9</accession>
<dbReference type="InterPro" id="IPR037010">
    <property type="entry name" value="VitB12-dep_Met_synth_activ_sf"/>
</dbReference>
<dbReference type="Proteomes" id="UP000198870">
    <property type="component" value="Unassembled WGS sequence"/>
</dbReference>